<sequence length="232" mass="27164">MGYTCIDGEMVIVPEEADVVRKIFELYLQGLSFGQIKMYLESMNIKTVTRNEHWDSSTIQKMLKNEKYKGDSRLQKTYVEDVMTGKKVKNTGQVSSYYVKDSHPAIISEGIFDKVQKEMTRRSRVVYKEDGTVEKTGKRYTSKYLFGNILECWYCGAAYRRRAERGKVVWRCGTRMESGRDTCGDSPTLNEEWIKEILARNICEDRIYDEEIVRNKVDRISVFNKHIDKIRI</sequence>
<evidence type="ECO:0000313" key="2">
    <source>
        <dbReference type="EMBL" id="MBC8587697.1"/>
    </source>
</evidence>
<dbReference type="PANTHER" id="PTHR30461">
    <property type="entry name" value="DNA-INVERTASE FROM LAMBDOID PROPHAGE"/>
    <property type="match status" value="1"/>
</dbReference>
<dbReference type="AlphaFoldDB" id="A0A926IES4"/>
<keyword evidence="3" id="KW-1185">Reference proteome</keyword>
<dbReference type="InterPro" id="IPR025827">
    <property type="entry name" value="Zn_ribbon_recom_dom"/>
</dbReference>
<name>A0A926IES4_9FIRM</name>
<reference evidence="2" key="1">
    <citation type="submission" date="2020-08" db="EMBL/GenBank/DDBJ databases">
        <title>Genome public.</title>
        <authorList>
            <person name="Liu C."/>
            <person name="Sun Q."/>
        </authorList>
    </citation>
    <scope>NUCLEOTIDE SEQUENCE</scope>
    <source>
        <strain evidence="2">BX21</strain>
    </source>
</reference>
<dbReference type="Gene3D" id="3.90.1750.20">
    <property type="entry name" value="Putative Large Serine Recombinase, Chain B, Domain 2"/>
    <property type="match status" value="1"/>
</dbReference>
<dbReference type="Proteomes" id="UP000601171">
    <property type="component" value="Unassembled WGS sequence"/>
</dbReference>
<proteinExistence type="predicted"/>
<dbReference type="GO" id="GO:0000150">
    <property type="term" value="F:DNA strand exchange activity"/>
    <property type="evidence" value="ECO:0007669"/>
    <property type="project" value="InterPro"/>
</dbReference>
<protein>
    <submittedName>
        <fullName evidence="2">Recombinase family protein</fullName>
    </submittedName>
</protein>
<organism evidence="2 3">
    <name type="scientific">Paratissierella segnis</name>
    <dbReference type="NCBI Taxonomy" id="2763679"/>
    <lineage>
        <taxon>Bacteria</taxon>
        <taxon>Bacillati</taxon>
        <taxon>Bacillota</taxon>
        <taxon>Tissierellia</taxon>
        <taxon>Tissierellales</taxon>
        <taxon>Tissierellaceae</taxon>
        <taxon>Paratissierella</taxon>
    </lineage>
</organism>
<dbReference type="EMBL" id="JACRTG010000016">
    <property type="protein sequence ID" value="MBC8587697.1"/>
    <property type="molecule type" value="Genomic_DNA"/>
</dbReference>
<dbReference type="InterPro" id="IPR050639">
    <property type="entry name" value="SSR_resolvase"/>
</dbReference>
<gene>
    <name evidence="2" type="ORF">H8707_05530</name>
</gene>
<accession>A0A926IES4</accession>
<dbReference type="Pfam" id="PF07508">
    <property type="entry name" value="Recombinase"/>
    <property type="match status" value="1"/>
</dbReference>
<dbReference type="Pfam" id="PF13408">
    <property type="entry name" value="Zn_ribbon_recom"/>
    <property type="match status" value="1"/>
</dbReference>
<evidence type="ECO:0000259" key="1">
    <source>
        <dbReference type="PROSITE" id="PS51737"/>
    </source>
</evidence>
<dbReference type="GO" id="GO:0003677">
    <property type="term" value="F:DNA binding"/>
    <property type="evidence" value="ECO:0007669"/>
    <property type="project" value="InterPro"/>
</dbReference>
<feature type="domain" description="Recombinase" evidence="1">
    <location>
        <begin position="1"/>
        <end position="125"/>
    </location>
</feature>
<dbReference type="InterPro" id="IPR011109">
    <property type="entry name" value="DNA_bind_recombinase_dom"/>
</dbReference>
<dbReference type="PROSITE" id="PS51737">
    <property type="entry name" value="RECOMBINASE_DNA_BIND"/>
    <property type="match status" value="1"/>
</dbReference>
<evidence type="ECO:0000313" key="3">
    <source>
        <dbReference type="Proteomes" id="UP000601171"/>
    </source>
</evidence>
<comment type="caution">
    <text evidence="2">The sequence shown here is derived from an EMBL/GenBank/DDBJ whole genome shotgun (WGS) entry which is preliminary data.</text>
</comment>
<dbReference type="PANTHER" id="PTHR30461:SF19">
    <property type="entry name" value="SITE-SPECIFIC RECOMBINASE RESOLVASE FAMILY"/>
    <property type="match status" value="1"/>
</dbReference>
<dbReference type="InterPro" id="IPR038109">
    <property type="entry name" value="DNA_bind_recomb_sf"/>
</dbReference>